<accession>A0A0M3JF03</accession>
<dbReference type="Pfam" id="PF04942">
    <property type="entry name" value="CC"/>
    <property type="match status" value="1"/>
</dbReference>
<evidence type="ECO:0000313" key="2">
    <source>
        <dbReference type="EMBL" id="VDK26368.1"/>
    </source>
</evidence>
<evidence type="ECO:0000313" key="4">
    <source>
        <dbReference type="WBParaSite" id="ASIM_0000620201-mRNA-1"/>
    </source>
</evidence>
<dbReference type="AlphaFoldDB" id="A0A0M3JF03"/>
<proteinExistence type="predicted"/>
<feature type="domain" description="CC" evidence="1">
    <location>
        <begin position="69"/>
        <end position="103"/>
    </location>
</feature>
<dbReference type="EMBL" id="UYRR01012455">
    <property type="protein sequence ID" value="VDK26368.1"/>
    <property type="molecule type" value="Genomic_DNA"/>
</dbReference>
<dbReference type="OrthoDB" id="5912039at2759"/>
<dbReference type="InterPro" id="IPR006150">
    <property type="entry name" value="Cys_repeat_1"/>
</dbReference>
<evidence type="ECO:0000313" key="3">
    <source>
        <dbReference type="Proteomes" id="UP000267096"/>
    </source>
</evidence>
<dbReference type="SMART" id="SM00289">
    <property type="entry name" value="WR1"/>
    <property type="match status" value="3"/>
</dbReference>
<reference evidence="4" key="1">
    <citation type="submission" date="2017-02" db="UniProtKB">
        <authorList>
            <consortium name="WormBaseParasite"/>
        </authorList>
    </citation>
    <scope>IDENTIFICATION</scope>
</reference>
<name>A0A0M3JF03_ANISI</name>
<reference evidence="2 3" key="2">
    <citation type="submission" date="2018-11" db="EMBL/GenBank/DDBJ databases">
        <authorList>
            <consortium name="Pathogen Informatics"/>
        </authorList>
    </citation>
    <scope>NUCLEOTIDE SEQUENCE [LARGE SCALE GENOMIC DNA]</scope>
</reference>
<evidence type="ECO:0000259" key="1">
    <source>
        <dbReference type="Pfam" id="PF04942"/>
    </source>
</evidence>
<organism evidence="4">
    <name type="scientific">Anisakis simplex</name>
    <name type="common">Herring worm</name>
    <dbReference type="NCBI Taxonomy" id="6269"/>
    <lineage>
        <taxon>Eukaryota</taxon>
        <taxon>Metazoa</taxon>
        <taxon>Ecdysozoa</taxon>
        <taxon>Nematoda</taxon>
        <taxon>Chromadorea</taxon>
        <taxon>Rhabditida</taxon>
        <taxon>Spirurina</taxon>
        <taxon>Ascaridomorpha</taxon>
        <taxon>Ascaridoidea</taxon>
        <taxon>Anisakidae</taxon>
        <taxon>Anisakis</taxon>
        <taxon>Anisakis simplex complex</taxon>
    </lineage>
</organism>
<dbReference type="WBParaSite" id="ASIM_0000620201-mRNA-1">
    <property type="protein sequence ID" value="ASIM_0000620201-mRNA-1"/>
    <property type="gene ID" value="ASIM_0000620201"/>
</dbReference>
<keyword evidence="3" id="KW-1185">Reference proteome</keyword>
<protein>
    <submittedName>
        <fullName evidence="4">CC domain-containing protein</fullName>
    </submittedName>
</protein>
<gene>
    <name evidence="2" type="ORF">ASIM_LOCUS5990</name>
</gene>
<sequence length="166" mass="17103">MFYGMDWNRISELTQLSGICCNVTSHNPRCLDGSQAVGACIRGQCGGGFVCTTGNVCCPSNSGTQEGTSSSSACPNGGHSVGVCVNNMCPVGFSCLNNHCCPSDGTTTGVCHNRTLAIGSCGTGHTCPDGGFSCDVSLNLCCPRITPLGQCVGERVYFHCSLSARQ</sequence>
<dbReference type="InterPro" id="IPR007026">
    <property type="entry name" value="CC_domain"/>
</dbReference>
<dbReference type="Proteomes" id="UP000267096">
    <property type="component" value="Unassembled WGS sequence"/>
</dbReference>
<dbReference type="PANTHER" id="PTHR34150">
    <property type="entry name" value="PROTEIN CBG08832-RELATED"/>
    <property type="match status" value="1"/>
</dbReference>